<dbReference type="InterPro" id="IPR005119">
    <property type="entry name" value="LysR_subst-bd"/>
</dbReference>
<evidence type="ECO:0000313" key="7">
    <source>
        <dbReference type="Proteomes" id="UP000603352"/>
    </source>
</evidence>
<evidence type="ECO:0000256" key="1">
    <source>
        <dbReference type="ARBA" id="ARBA00009437"/>
    </source>
</evidence>
<dbReference type="Gene3D" id="1.10.10.10">
    <property type="entry name" value="Winged helix-like DNA-binding domain superfamily/Winged helix DNA-binding domain"/>
    <property type="match status" value="1"/>
</dbReference>
<dbReference type="InterPro" id="IPR058163">
    <property type="entry name" value="LysR-type_TF_proteobact-type"/>
</dbReference>
<accession>A0ABQ1IAG4</accession>
<dbReference type="Proteomes" id="UP000603352">
    <property type="component" value="Unassembled WGS sequence"/>
</dbReference>
<dbReference type="PANTHER" id="PTHR30537">
    <property type="entry name" value="HTH-TYPE TRANSCRIPTIONAL REGULATOR"/>
    <property type="match status" value="1"/>
</dbReference>
<evidence type="ECO:0000256" key="4">
    <source>
        <dbReference type="ARBA" id="ARBA00023163"/>
    </source>
</evidence>
<gene>
    <name evidence="6" type="ORF">GCM10011505_08960</name>
</gene>
<keyword evidence="3" id="KW-0238">DNA-binding</keyword>
<dbReference type="PROSITE" id="PS50931">
    <property type="entry name" value="HTH_LYSR"/>
    <property type="match status" value="1"/>
</dbReference>
<dbReference type="Pfam" id="PF00126">
    <property type="entry name" value="HTH_1"/>
    <property type="match status" value="1"/>
</dbReference>
<keyword evidence="2" id="KW-0805">Transcription regulation</keyword>
<reference evidence="7" key="1">
    <citation type="journal article" date="2019" name="Int. J. Syst. Evol. Microbiol.">
        <title>The Global Catalogue of Microorganisms (GCM) 10K type strain sequencing project: providing services to taxonomists for standard genome sequencing and annotation.</title>
        <authorList>
            <consortium name="The Broad Institute Genomics Platform"/>
            <consortium name="The Broad Institute Genome Sequencing Center for Infectious Disease"/>
            <person name="Wu L."/>
            <person name="Ma J."/>
        </authorList>
    </citation>
    <scope>NUCLEOTIDE SEQUENCE [LARGE SCALE GENOMIC DNA]</scope>
    <source>
        <strain evidence="7">CGMCC 1.10188</strain>
    </source>
</reference>
<sequence>MSQPPLRRRRLPPLLALRHFEAAARLGGFARAGEELGVTPAAVSQQVRQLEDWLGRPMFARHARGVEVTEYGRRLLPTLTEQFDTLEATLRRVQEADADVSLTVSTLPSFAGRWLLPRMERMTAVLGGRQVSLLASSTLADFTRDGVDVAIRYGGGRYVGLAAHHLLPGQMVVVCAPAMADRLRAPADLCGVTLLHDEIETGTTVVEPGWTDFLRRFGLGAIDGGRGPRFGLTFLQLDAAAAGMGAALVPLGLAIDALVAGTLVRPFAQALEVPYDYWLVCPEDRAGARAIRDFIAWALDEAGRQMAALPPPVHG</sequence>
<keyword evidence="7" id="KW-1185">Reference proteome</keyword>
<dbReference type="SUPFAM" id="SSF46785">
    <property type="entry name" value="Winged helix' DNA-binding domain"/>
    <property type="match status" value="1"/>
</dbReference>
<dbReference type="InterPro" id="IPR036390">
    <property type="entry name" value="WH_DNA-bd_sf"/>
</dbReference>
<dbReference type="Gene3D" id="3.40.190.10">
    <property type="entry name" value="Periplasmic binding protein-like II"/>
    <property type="match status" value="2"/>
</dbReference>
<evidence type="ECO:0000259" key="5">
    <source>
        <dbReference type="PROSITE" id="PS50931"/>
    </source>
</evidence>
<dbReference type="PRINTS" id="PR00039">
    <property type="entry name" value="HTHLYSR"/>
</dbReference>
<dbReference type="Pfam" id="PF03466">
    <property type="entry name" value="LysR_substrate"/>
    <property type="match status" value="1"/>
</dbReference>
<evidence type="ECO:0000256" key="2">
    <source>
        <dbReference type="ARBA" id="ARBA00023015"/>
    </source>
</evidence>
<dbReference type="EMBL" id="BMDZ01000006">
    <property type="protein sequence ID" value="GGB29802.1"/>
    <property type="molecule type" value="Genomic_DNA"/>
</dbReference>
<organism evidence="6 7">
    <name type="scientific">Tistrella bauzanensis</name>
    <dbReference type="NCBI Taxonomy" id="657419"/>
    <lineage>
        <taxon>Bacteria</taxon>
        <taxon>Pseudomonadati</taxon>
        <taxon>Pseudomonadota</taxon>
        <taxon>Alphaproteobacteria</taxon>
        <taxon>Geminicoccales</taxon>
        <taxon>Geminicoccaceae</taxon>
        <taxon>Tistrella</taxon>
    </lineage>
</organism>
<evidence type="ECO:0000256" key="3">
    <source>
        <dbReference type="ARBA" id="ARBA00023125"/>
    </source>
</evidence>
<dbReference type="InterPro" id="IPR036388">
    <property type="entry name" value="WH-like_DNA-bd_sf"/>
</dbReference>
<feature type="domain" description="HTH lysR-type" evidence="5">
    <location>
        <begin position="12"/>
        <end position="69"/>
    </location>
</feature>
<evidence type="ECO:0000313" key="6">
    <source>
        <dbReference type="EMBL" id="GGB29802.1"/>
    </source>
</evidence>
<proteinExistence type="inferred from homology"/>
<dbReference type="PANTHER" id="PTHR30537:SF26">
    <property type="entry name" value="GLYCINE CLEAVAGE SYSTEM TRANSCRIPTIONAL ACTIVATOR"/>
    <property type="match status" value="1"/>
</dbReference>
<dbReference type="InterPro" id="IPR000847">
    <property type="entry name" value="LysR_HTH_N"/>
</dbReference>
<dbReference type="SUPFAM" id="SSF53850">
    <property type="entry name" value="Periplasmic binding protein-like II"/>
    <property type="match status" value="1"/>
</dbReference>
<dbReference type="RefSeq" id="WP_188575328.1">
    <property type="nucleotide sequence ID" value="NZ_BMDZ01000006.1"/>
</dbReference>
<protein>
    <submittedName>
        <fullName evidence="6">LysR family transcriptional regulator</fullName>
    </submittedName>
</protein>
<keyword evidence="4" id="KW-0804">Transcription</keyword>
<name>A0ABQ1IAG4_9PROT</name>
<dbReference type="CDD" id="cd08432">
    <property type="entry name" value="PBP2_GcdR_TrpI_HvrB_AmpR_like"/>
    <property type="match status" value="1"/>
</dbReference>
<comment type="caution">
    <text evidence="6">The sequence shown here is derived from an EMBL/GenBank/DDBJ whole genome shotgun (WGS) entry which is preliminary data.</text>
</comment>
<comment type="similarity">
    <text evidence="1">Belongs to the LysR transcriptional regulatory family.</text>
</comment>